<feature type="region of interest" description="Disordered" evidence="1">
    <location>
        <begin position="1"/>
        <end position="92"/>
    </location>
</feature>
<name>A0A5M6BY16_9TREE</name>
<dbReference type="EMBL" id="CP144058">
    <property type="protein sequence ID" value="WWD20141.1"/>
    <property type="molecule type" value="Genomic_DNA"/>
</dbReference>
<feature type="compositionally biased region" description="Low complexity" evidence="1">
    <location>
        <begin position="249"/>
        <end position="261"/>
    </location>
</feature>
<dbReference type="Proteomes" id="UP000322225">
    <property type="component" value="Chromosome 8"/>
</dbReference>
<proteinExistence type="predicted"/>
<feature type="compositionally biased region" description="Low complexity" evidence="1">
    <location>
        <begin position="213"/>
        <end position="234"/>
    </location>
</feature>
<reference evidence="2" key="1">
    <citation type="submission" date="2017-08" db="EMBL/GenBank/DDBJ databases">
        <authorList>
            <person name="Cuomo C."/>
            <person name="Billmyre B."/>
            <person name="Heitman J."/>
        </authorList>
    </citation>
    <scope>NUCLEOTIDE SEQUENCE</scope>
    <source>
        <strain evidence="2">CBS 12478</strain>
    </source>
</reference>
<feature type="compositionally biased region" description="Low complexity" evidence="1">
    <location>
        <begin position="66"/>
        <end position="87"/>
    </location>
</feature>
<accession>A0A5M6BY16</accession>
<feature type="compositionally biased region" description="Low complexity" evidence="1">
    <location>
        <begin position="120"/>
        <end position="135"/>
    </location>
</feature>
<evidence type="ECO:0000313" key="3">
    <source>
        <dbReference type="Proteomes" id="UP000322225"/>
    </source>
</evidence>
<feature type="region of interest" description="Disordered" evidence="1">
    <location>
        <begin position="115"/>
        <end position="136"/>
    </location>
</feature>
<sequence length="294" mass="31322">MSSSPTSESDISPTAQSPLSFRRDLTGYTPYGSPNPISLPENQDDLFTFDPSAVSLPGSVRDEIEFYGSDSGSYSESESDSGSYSSFEGRDKGSSVLGLIRSASQSLRSLLSGERDTYCSRSYSSSSGGSSIGSGRLKRMNSLELAKYNAIRNSVSIPQSSTDFAPAGGSRTGWNRSDSGWTSRWSNRLRGRKSISSNGGSYDEDDAYDSDTETSSSDSYVSKSRSSVGSSPRSTFAPTPYQERHPAFSNVSSPSSLKSPNTPISGTAATFGTPSPTSGMKAKFAGFFTNRRGR</sequence>
<keyword evidence="3" id="KW-1185">Reference proteome</keyword>
<evidence type="ECO:0000256" key="1">
    <source>
        <dbReference type="SAM" id="MobiDB-lite"/>
    </source>
</evidence>
<organism evidence="2 3">
    <name type="scientific">Kwoniella shandongensis</name>
    <dbReference type="NCBI Taxonomy" id="1734106"/>
    <lineage>
        <taxon>Eukaryota</taxon>
        <taxon>Fungi</taxon>
        <taxon>Dikarya</taxon>
        <taxon>Basidiomycota</taxon>
        <taxon>Agaricomycotina</taxon>
        <taxon>Tremellomycetes</taxon>
        <taxon>Tremellales</taxon>
        <taxon>Cryptococcaceae</taxon>
        <taxon>Kwoniella</taxon>
    </lineage>
</organism>
<dbReference type="GeneID" id="43590079"/>
<feature type="compositionally biased region" description="Acidic residues" evidence="1">
    <location>
        <begin position="202"/>
        <end position="212"/>
    </location>
</feature>
<feature type="compositionally biased region" description="Low complexity" evidence="1">
    <location>
        <begin position="1"/>
        <end position="14"/>
    </location>
</feature>
<feature type="compositionally biased region" description="Polar residues" evidence="1">
    <location>
        <begin position="262"/>
        <end position="278"/>
    </location>
</feature>
<dbReference type="RefSeq" id="XP_031859710.1">
    <property type="nucleotide sequence ID" value="XM_032005926.1"/>
</dbReference>
<dbReference type="KEGG" id="ksn:43590079"/>
<gene>
    <name evidence="2" type="ORF">CI109_104617</name>
</gene>
<feature type="compositionally biased region" description="Polar residues" evidence="1">
    <location>
        <begin position="172"/>
        <end position="186"/>
    </location>
</feature>
<feature type="region of interest" description="Disordered" evidence="1">
    <location>
        <begin position="157"/>
        <end position="282"/>
    </location>
</feature>
<evidence type="ECO:0000313" key="2">
    <source>
        <dbReference type="EMBL" id="WWD20141.1"/>
    </source>
</evidence>
<protein>
    <submittedName>
        <fullName evidence="2">Uncharacterized protein</fullName>
    </submittedName>
</protein>
<reference evidence="2" key="2">
    <citation type="submission" date="2024-01" db="EMBL/GenBank/DDBJ databases">
        <title>Comparative genomics of Cryptococcus and Kwoniella reveals pathogenesis evolution and contrasting modes of karyotype evolution via chromosome fusion or intercentromeric recombination.</title>
        <authorList>
            <person name="Coelho M.A."/>
            <person name="David-Palma M."/>
            <person name="Shea T."/>
            <person name="Bowers K."/>
            <person name="McGinley-Smith S."/>
            <person name="Mohammad A.W."/>
            <person name="Gnirke A."/>
            <person name="Yurkov A.M."/>
            <person name="Nowrousian M."/>
            <person name="Sun S."/>
            <person name="Cuomo C.A."/>
            <person name="Heitman J."/>
        </authorList>
    </citation>
    <scope>NUCLEOTIDE SEQUENCE</scope>
    <source>
        <strain evidence="2">CBS 12478</strain>
    </source>
</reference>
<dbReference type="AlphaFoldDB" id="A0A5M6BY16"/>